<name>A0A1J6J918_NICAT</name>
<evidence type="ECO:0000313" key="3">
    <source>
        <dbReference type="Proteomes" id="UP000187609"/>
    </source>
</evidence>
<dbReference type="EMBL" id="MJEQ01010525">
    <property type="protein sequence ID" value="OIT19100.1"/>
    <property type="molecule type" value="Genomic_DNA"/>
</dbReference>
<organism evidence="1 3">
    <name type="scientific">Nicotiana attenuata</name>
    <name type="common">Coyote tobacco</name>
    <dbReference type="NCBI Taxonomy" id="49451"/>
    <lineage>
        <taxon>Eukaryota</taxon>
        <taxon>Viridiplantae</taxon>
        <taxon>Streptophyta</taxon>
        <taxon>Embryophyta</taxon>
        <taxon>Tracheophyta</taxon>
        <taxon>Spermatophyta</taxon>
        <taxon>Magnoliopsida</taxon>
        <taxon>eudicotyledons</taxon>
        <taxon>Gunneridae</taxon>
        <taxon>Pentapetalae</taxon>
        <taxon>asterids</taxon>
        <taxon>lamiids</taxon>
        <taxon>Solanales</taxon>
        <taxon>Solanaceae</taxon>
        <taxon>Nicotianoideae</taxon>
        <taxon>Nicotianeae</taxon>
        <taxon>Nicotiana</taxon>
    </lineage>
</organism>
<dbReference type="Proteomes" id="UP000187609">
    <property type="component" value="Unassembled WGS sequence"/>
</dbReference>
<reference evidence="1 3" key="1">
    <citation type="submission" date="2016-11" db="EMBL/GenBank/DDBJ databases">
        <title>The genome of Nicotiana attenuata.</title>
        <authorList>
            <person name="Xu S."/>
            <person name="Brockmoeller T."/>
            <person name="Gaquerel E."/>
            <person name="Navarro A."/>
            <person name="Kuhl H."/>
            <person name="Gase K."/>
            <person name="Ling Z."/>
            <person name="Zhou W."/>
            <person name="Kreitzer C."/>
            <person name="Stanke M."/>
            <person name="Tang H."/>
            <person name="Lyons E."/>
            <person name="Pandey P."/>
            <person name="Pandey S.P."/>
            <person name="Timmermann B."/>
            <person name="Baldwin I.T."/>
        </authorList>
    </citation>
    <scope>NUCLEOTIDE SEQUENCE [LARGE SCALE GENOMIC DNA]</scope>
    <source>
        <strain evidence="3">cv. UT</strain>
        <strain evidence="1">UT</strain>
        <tissue evidence="1">Leaves</tissue>
    </source>
</reference>
<gene>
    <name evidence="2" type="ORF">A4A49_42435</name>
    <name evidence="1" type="ORF">A4A49_61572</name>
</gene>
<dbReference type="Gramene" id="OIT19100">
    <property type="protein sequence ID" value="OIT19100"/>
    <property type="gene ID" value="A4A49_42435"/>
</dbReference>
<accession>A0A1J6J918</accession>
<evidence type="ECO:0000313" key="1">
    <source>
        <dbReference type="EMBL" id="OIT06311.1"/>
    </source>
</evidence>
<dbReference type="Gramene" id="OIT06311">
    <property type="protein sequence ID" value="OIT06311"/>
    <property type="gene ID" value="A4A49_61572"/>
</dbReference>
<keyword evidence="3" id="KW-1185">Reference proteome</keyword>
<dbReference type="AlphaFoldDB" id="A0A1J6J918"/>
<dbReference type="EMBL" id="MJEQ01037184">
    <property type="protein sequence ID" value="OIT06311.1"/>
    <property type="molecule type" value="Genomic_DNA"/>
</dbReference>
<proteinExistence type="predicted"/>
<comment type="caution">
    <text evidence="1">The sequence shown here is derived from an EMBL/GenBank/DDBJ whole genome shotgun (WGS) entry which is preliminary data.</text>
</comment>
<sequence>MKHHHFPAGDNSLINESKETMREKLWGACESAITTAINSKQTCKELGTTAAEFYNICSKKQRRKISNLEDPMRTIMFVGSWSHT</sequence>
<evidence type="ECO:0000313" key="2">
    <source>
        <dbReference type="EMBL" id="OIT19100.1"/>
    </source>
</evidence>
<protein>
    <submittedName>
        <fullName evidence="1">Uncharacterized protein</fullName>
    </submittedName>
</protein>